<dbReference type="OrthoDB" id="6132182at2759"/>
<evidence type="ECO:0000313" key="2">
    <source>
        <dbReference type="EMBL" id="CAG8971877.1"/>
    </source>
</evidence>
<feature type="non-terminal residue" evidence="2">
    <location>
        <position position="178"/>
    </location>
</feature>
<dbReference type="SUPFAM" id="SSF48056">
    <property type="entry name" value="Di-copper centre-containing domain"/>
    <property type="match status" value="1"/>
</dbReference>
<comment type="caution">
    <text evidence="2">The sequence shown here is derived from an EMBL/GenBank/DDBJ whole genome shotgun (WGS) entry which is preliminary data.</text>
</comment>
<dbReference type="GO" id="GO:0016491">
    <property type="term" value="F:oxidoreductase activity"/>
    <property type="evidence" value="ECO:0007669"/>
    <property type="project" value="InterPro"/>
</dbReference>
<dbReference type="Pfam" id="PF00264">
    <property type="entry name" value="Tyrosinase"/>
    <property type="match status" value="1"/>
</dbReference>
<dbReference type="Gene3D" id="1.10.1280.10">
    <property type="entry name" value="Di-copper center containing domain from catechol oxidase"/>
    <property type="match status" value="1"/>
</dbReference>
<dbReference type="InterPro" id="IPR002227">
    <property type="entry name" value="Tyrosinase_Cu-bd"/>
</dbReference>
<dbReference type="InterPro" id="IPR008922">
    <property type="entry name" value="Di-copper_centre_dom_sf"/>
</dbReference>
<evidence type="ECO:0000259" key="1">
    <source>
        <dbReference type="Pfam" id="PF00264"/>
    </source>
</evidence>
<feature type="domain" description="Tyrosinase copper-binding" evidence="1">
    <location>
        <begin position="3"/>
        <end position="98"/>
    </location>
</feature>
<reference evidence="2" key="1">
    <citation type="submission" date="2021-07" db="EMBL/GenBank/DDBJ databases">
        <authorList>
            <person name="Durling M."/>
        </authorList>
    </citation>
    <scope>NUCLEOTIDE SEQUENCE</scope>
</reference>
<sequence>TVPFKKHTLTLGPVSPTSWAVNASSNPFAYNPRCLRRDISQYVSSHSTTSQLMYETIVNHEDLYGFQVDLEGNMTKFTSGEFGLHTGGHLTIGGDPGEVCDLHGLVYFIWSYTMWIWQIQKPEKRTYALSGTITIGNIPPSRNGTLDDVLDMGFVGAEPIQIRDAMSTTGGEYCYVCT</sequence>
<proteinExistence type="predicted"/>
<evidence type="ECO:0000313" key="3">
    <source>
        <dbReference type="Proteomes" id="UP000701801"/>
    </source>
</evidence>
<protein>
    <recommendedName>
        <fullName evidence="1">Tyrosinase copper-binding domain-containing protein</fullName>
    </recommendedName>
</protein>
<accession>A0A9N9LFV7</accession>
<keyword evidence="3" id="KW-1185">Reference proteome</keyword>
<dbReference type="Proteomes" id="UP000701801">
    <property type="component" value="Unassembled WGS sequence"/>
</dbReference>
<dbReference type="EMBL" id="CAJVRM010000029">
    <property type="protein sequence ID" value="CAG8971877.1"/>
    <property type="molecule type" value="Genomic_DNA"/>
</dbReference>
<organism evidence="2 3">
    <name type="scientific">Hymenoscyphus albidus</name>
    <dbReference type="NCBI Taxonomy" id="595503"/>
    <lineage>
        <taxon>Eukaryota</taxon>
        <taxon>Fungi</taxon>
        <taxon>Dikarya</taxon>
        <taxon>Ascomycota</taxon>
        <taxon>Pezizomycotina</taxon>
        <taxon>Leotiomycetes</taxon>
        <taxon>Helotiales</taxon>
        <taxon>Helotiaceae</taxon>
        <taxon>Hymenoscyphus</taxon>
    </lineage>
</organism>
<feature type="non-terminal residue" evidence="2">
    <location>
        <position position="1"/>
    </location>
</feature>
<dbReference type="AlphaFoldDB" id="A0A9N9LFV7"/>
<gene>
    <name evidence="2" type="ORF">HYALB_00007792</name>
</gene>
<name>A0A9N9LFV7_9HELO</name>